<keyword evidence="8" id="KW-1185">Reference proteome</keyword>
<dbReference type="InterPro" id="IPR004843">
    <property type="entry name" value="Calcineurin-like_PHP"/>
</dbReference>
<dbReference type="CDD" id="cd07422">
    <property type="entry name" value="MPP_ApaH"/>
    <property type="match status" value="1"/>
</dbReference>
<organism evidence="7 8">
    <name type="scientific">Noviherbaspirillum pedocola</name>
    <dbReference type="NCBI Taxonomy" id="2801341"/>
    <lineage>
        <taxon>Bacteria</taxon>
        <taxon>Pseudomonadati</taxon>
        <taxon>Pseudomonadota</taxon>
        <taxon>Betaproteobacteria</taxon>
        <taxon>Burkholderiales</taxon>
        <taxon>Oxalobacteraceae</taxon>
        <taxon>Noviherbaspirillum</taxon>
    </lineage>
</organism>
<evidence type="ECO:0000259" key="6">
    <source>
        <dbReference type="Pfam" id="PF00149"/>
    </source>
</evidence>
<dbReference type="EC" id="3.6.1.41" evidence="5"/>
<dbReference type="RefSeq" id="WP_200590152.1">
    <property type="nucleotide sequence ID" value="NZ_JAEPBG010000001.1"/>
</dbReference>
<dbReference type="Gene3D" id="3.60.21.10">
    <property type="match status" value="1"/>
</dbReference>
<dbReference type="NCBIfam" id="TIGR00668">
    <property type="entry name" value="apaH"/>
    <property type="match status" value="1"/>
</dbReference>
<dbReference type="Proteomes" id="UP000622890">
    <property type="component" value="Unassembled WGS sequence"/>
</dbReference>
<protein>
    <recommendedName>
        <fullName evidence="5">Bis(5'-nucleosyl)-tetraphosphatase, symmetrical</fullName>
        <ecNumber evidence="5">3.6.1.41</ecNumber>
    </recommendedName>
    <alternativeName>
        <fullName evidence="5">Ap4A hydrolase</fullName>
    </alternativeName>
    <alternativeName>
        <fullName evidence="5">Diadenosine 5',5'''-P1,P4-tetraphosphate pyrophosphohydrolase</fullName>
    </alternativeName>
    <alternativeName>
        <fullName evidence="5">Diadenosine tetraphosphatase</fullName>
    </alternativeName>
</protein>
<dbReference type="EMBL" id="JAEPBG010000001">
    <property type="protein sequence ID" value="MBK4733393.1"/>
    <property type="molecule type" value="Genomic_DNA"/>
</dbReference>
<dbReference type="SUPFAM" id="SSF56300">
    <property type="entry name" value="Metallo-dependent phosphatases"/>
    <property type="match status" value="1"/>
</dbReference>
<evidence type="ECO:0000256" key="2">
    <source>
        <dbReference type="ARBA" id="ARBA00005419"/>
    </source>
</evidence>
<dbReference type="PIRSF" id="PIRSF000903">
    <property type="entry name" value="B5n-ttraPtase_sm"/>
    <property type="match status" value="1"/>
</dbReference>
<dbReference type="GO" id="GO:0008803">
    <property type="term" value="F:bis(5'-nucleosyl)-tetraphosphatase (symmetrical) activity"/>
    <property type="evidence" value="ECO:0007669"/>
    <property type="project" value="UniProtKB-UniRule"/>
</dbReference>
<dbReference type="HAMAP" id="MF_00199">
    <property type="entry name" value="ApaH"/>
    <property type="match status" value="1"/>
</dbReference>
<comment type="similarity">
    <text evidence="2 5">Belongs to the Ap4A hydrolase family.</text>
</comment>
<gene>
    <name evidence="5" type="primary">apaH</name>
    <name evidence="7" type="ORF">JJB74_02005</name>
</gene>
<comment type="caution">
    <text evidence="7">The sequence shown here is derived from an EMBL/GenBank/DDBJ whole genome shotgun (WGS) entry which is preliminary data.</text>
</comment>
<evidence type="ECO:0000256" key="5">
    <source>
        <dbReference type="HAMAP-Rule" id="MF_00199"/>
    </source>
</evidence>
<sequence>MPIPSFDADAKTYAIGDIQGCQARASELLNNIRSRTQQPRLLFAGDAVNRGPESLTMLRQIRDLGDAAEMVLGNHDLHLLAVSIGVRKPGRGDTISDILEAPDCDELLTWLRHRPLALMEQGHLLVHAGLLPQWTAQQAMELAHEVEIMLRGPDWRDFLRSMYGNDPARWDDSLTGPERLRCIVNAMTRLRFCSANGTMDFKAKEGLEDAPPGFMPWFDVPGRRSADTTIVCGHWSTLGLVMRPNLIALDTGCVWGGQLTAVCLENREVLQVDCPQFQRPG</sequence>
<comment type="function">
    <text evidence="1 5">Hydrolyzes diadenosine 5',5'''-P1,P4-tetraphosphate to yield ADP.</text>
</comment>
<dbReference type="PANTHER" id="PTHR40942">
    <property type="match status" value="1"/>
</dbReference>
<dbReference type="PANTHER" id="PTHR40942:SF4">
    <property type="entry name" value="CYTOCHROME C5"/>
    <property type="match status" value="1"/>
</dbReference>
<proteinExistence type="inferred from homology"/>
<comment type="catalytic activity">
    <reaction evidence="4 5">
        <text>P(1),P(4)-bis(5'-adenosyl) tetraphosphate + H2O = 2 ADP + 2 H(+)</text>
        <dbReference type="Rhea" id="RHEA:24252"/>
        <dbReference type="ChEBI" id="CHEBI:15377"/>
        <dbReference type="ChEBI" id="CHEBI:15378"/>
        <dbReference type="ChEBI" id="CHEBI:58141"/>
        <dbReference type="ChEBI" id="CHEBI:456216"/>
        <dbReference type="EC" id="3.6.1.41"/>
    </reaction>
</comment>
<dbReference type="Pfam" id="PF00149">
    <property type="entry name" value="Metallophos"/>
    <property type="match status" value="1"/>
</dbReference>
<evidence type="ECO:0000256" key="1">
    <source>
        <dbReference type="ARBA" id="ARBA00003413"/>
    </source>
</evidence>
<feature type="domain" description="Calcineurin-like phosphoesterase" evidence="6">
    <location>
        <begin position="11"/>
        <end position="171"/>
    </location>
</feature>
<evidence type="ECO:0000256" key="4">
    <source>
        <dbReference type="ARBA" id="ARBA00049417"/>
    </source>
</evidence>
<dbReference type="InterPro" id="IPR029052">
    <property type="entry name" value="Metallo-depent_PP-like"/>
</dbReference>
<dbReference type="InterPro" id="IPR004617">
    <property type="entry name" value="ApaH"/>
</dbReference>
<evidence type="ECO:0000256" key="3">
    <source>
        <dbReference type="ARBA" id="ARBA00022801"/>
    </source>
</evidence>
<reference evidence="7" key="1">
    <citation type="submission" date="2021-01" db="EMBL/GenBank/DDBJ databases">
        <title>Genome sequence of strain Noviherbaspirillum sp. DKR-6.</title>
        <authorList>
            <person name="Chaudhary D.K."/>
        </authorList>
    </citation>
    <scope>NUCLEOTIDE SEQUENCE</scope>
    <source>
        <strain evidence="7">DKR-6</strain>
    </source>
</reference>
<accession>A0A934W5M6</accession>
<evidence type="ECO:0000313" key="7">
    <source>
        <dbReference type="EMBL" id="MBK4733393.1"/>
    </source>
</evidence>
<keyword evidence="3 5" id="KW-0378">Hydrolase</keyword>
<name>A0A934W5M6_9BURK</name>
<dbReference type="NCBIfam" id="NF001204">
    <property type="entry name" value="PRK00166.1"/>
    <property type="match status" value="1"/>
</dbReference>
<evidence type="ECO:0000313" key="8">
    <source>
        <dbReference type="Proteomes" id="UP000622890"/>
    </source>
</evidence>
<dbReference type="AlphaFoldDB" id="A0A934W5M6"/>